<dbReference type="PANTHER" id="PTHR35192:SF2">
    <property type="entry name" value="APPLE DOMAIN-CONTAINING PROTEIN"/>
    <property type="match status" value="1"/>
</dbReference>
<evidence type="ECO:0000259" key="2">
    <source>
        <dbReference type="Pfam" id="PF21671"/>
    </source>
</evidence>
<sequence>MYFAHLWILTLVCLSTPILAMPTPTIADHDALAIRYHIDHRRHHPRSGPSSRPSASASASARKRAIIPTPVVPQLPLGAPADPARCPSGMMACPITSMTNAPLLSAGSHIPFECVSPEEDLYSCGGCATLGTGTDCTAISGVSSVSCSAGICNVHSCQAGLFPTSDLRACTSDLGSA</sequence>
<protein>
    <recommendedName>
        <fullName evidence="2">Protein CPL1-like domain-containing protein</fullName>
    </recommendedName>
</protein>
<evidence type="ECO:0000313" key="3">
    <source>
        <dbReference type="EMBL" id="KAK8866080.1"/>
    </source>
</evidence>
<evidence type="ECO:0000313" key="4">
    <source>
        <dbReference type="Proteomes" id="UP001388673"/>
    </source>
</evidence>
<feature type="chain" id="PRO_5043721357" description="Protein CPL1-like domain-containing protein" evidence="1">
    <location>
        <begin position="21"/>
        <end position="177"/>
    </location>
</feature>
<proteinExistence type="predicted"/>
<gene>
    <name evidence="3" type="ORF">IAR55_001231</name>
</gene>
<dbReference type="AlphaFoldDB" id="A0AAW0Z4Z8"/>
<dbReference type="EMBL" id="JBCAWK010000002">
    <property type="protein sequence ID" value="KAK8866080.1"/>
    <property type="molecule type" value="Genomic_DNA"/>
</dbReference>
<dbReference type="Proteomes" id="UP001388673">
    <property type="component" value="Unassembled WGS sequence"/>
</dbReference>
<comment type="caution">
    <text evidence="3">The sequence shown here is derived from an EMBL/GenBank/DDBJ whole genome shotgun (WGS) entry which is preliminary data.</text>
</comment>
<dbReference type="GeneID" id="92178490"/>
<evidence type="ECO:0000256" key="1">
    <source>
        <dbReference type="SAM" id="SignalP"/>
    </source>
</evidence>
<accession>A0AAW0Z4Z8</accession>
<dbReference type="InterPro" id="IPR038955">
    <property type="entry name" value="PriA/CPL1_fungi"/>
</dbReference>
<name>A0AAW0Z4Z8_9TREE</name>
<keyword evidence="1" id="KW-0732">Signal</keyword>
<dbReference type="Pfam" id="PF21671">
    <property type="entry name" value="CPL1-like"/>
    <property type="match status" value="1"/>
</dbReference>
<dbReference type="PANTHER" id="PTHR35192">
    <property type="entry name" value="PROTEIN, PUTATIVE-RELATED"/>
    <property type="match status" value="1"/>
</dbReference>
<organism evidence="3 4">
    <name type="scientific">Kwoniella newhampshirensis</name>
    <dbReference type="NCBI Taxonomy" id="1651941"/>
    <lineage>
        <taxon>Eukaryota</taxon>
        <taxon>Fungi</taxon>
        <taxon>Dikarya</taxon>
        <taxon>Basidiomycota</taxon>
        <taxon>Agaricomycotina</taxon>
        <taxon>Tremellomycetes</taxon>
        <taxon>Tremellales</taxon>
        <taxon>Cryptococcaceae</taxon>
        <taxon>Kwoniella</taxon>
    </lineage>
</organism>
<dbReference type="InterPro" id="IPR048661">
    <property type="entry name" value="CPL1-like"/>
</dbReference>
<feature type="domain" description="Protein CPL1-like" evidence="2">
    <location>
        <begin position="112"/>
        <end position="170"/>
    </location>
</feature>
<feature type="signal peptide" evidence="1">
    <location>
        <begin position="1"/>
        <end position="20"/>
    </location>
</feature>
<dbReference type="RefSeq" id="XP_066805559.1">
    <property type="nucleotide sequence ID" value="XM_066944358.1"/>
</dbReference>
<dbReference type="KEGG" id="kne:92178490"/>
<reference evidence="3 4" key="1">
    <citation type="journal article" date="2024" name="bioRxiv">
        <title>Comparative genomics of Cryptococcus and Kwoniella reveals pathogenesis evolution and contrasting karyotype dynamics via intercentromeric recombination or chromosome fusion.</title>
        <authorList>
            <person name="Coelho M.A."/>
            <person name="David-Palma M."/>
            <person name="Shea T."/>
            <person name="Bowers K."/>
            <person name="McGinley-Smith S."/>
            <person name="Mohammad A.W."/>
            <person name="Gnirke A."/>
            <person name="Yurkov A.M."/>
            <person name="Nowrousian M."/>
            <person name="Sun S."/>
            <person name="Cuomo C.A."/>
            <person name="Heitman J."/>
        </authorList>
    </citation>
    <scope>NUCLEOTIDE SEQUENCE [LARGE SCALE GENOMIC DNA]</scope>
    <source>
        <strain evidence="3 4">CBS 13917</strain>
    </source>
</reference>
<keyword evidence="4" id="KW-1185">Reference proteome</keyword>